<proteinExistence type="predicted"/>
<sequence>MRSSRDVVAGITVLSLPAKALAYQYDMPRTEFNTITYILFQE</sequence>
<accession>W9K1P0</accession>
<dbReference type="Proteomes" id="UP000030766">
    <property type="component" value="Unassembled WGS sequence"/>
</dbReference>
<dbReference type="EMBL" id="JH717902">
    <property type="protein sequence ID" value="EWZ36664.1"/>
    <property type="molecule type" value="Genomic_DNA"/>
</dbReference>
<dbReference type="VEuPathDB" id="FungiDB:FOZG_10640"/>
<reference evidence="1" key="2">
    <citation type="submission" date="2012-06" db="EMBL/GenBank/DDBJ databases">
        <title>Annotation of the Genome Sequence of Fusarium oxysporum Fo47.</title>
        <authorList>
            <consortium name="The Broad Institute Genomics Platform"/>
            <person name="Ma L.-J."/>
            <person name="Corby-Kistler H."/>
            <person name="Broz K."/>
            <person name="Gale L.R."/>
            <person name="Jonkers W."/>
            <person name="O'Donnell K."/>
            <person name="Ploetz R."/>
            <person name="Steinberg C."/>
            <person name="Schwartz D.C."/>
            <person name="VanEtten H."/>
            <person name="Zhou S."/>
            <person name="Young S.K."/>
            <person name="Zeng Q."/>
            <person name="Gargeya S."/>
            <person name="Fitzgerald M."/>
            <person name="Abouelleil A."/>
            <person name="Alvarado L."/>
            <person name="Chapman S.B."/>
            <person name="Gainer-Dewar J."/>
            <person name="Goldberg J."/>
            <person name="Griggs A."/>
            <person name="Gujja S."/>
            <person name="Hansen M."/>
            <person name="Howarth C."/>
            <person name="Imamovic A."/>
            <person name="Ireland A."/>
            <person name="Larimer J."/>
            <person name="McCowan C."/>
            <person name="Murphy C."/>
            <person name="Pearson M."/>
            <person name="Poon T.W."/>
            <person name="Priest M."/>
            <person name="Roberts A."/>
            <person name="Saif S."/>
            <person name="Shea T."/>
            <person name="Sykes S."/>
            <person name="Wortman J."/>
            <person name="Nusbaum C."/>
            <person name="Birren B."/>
        </authorList>
    </citation>
    <scope>NUCLEOTIDE SEQUENCE</scope>
    <source>
        <strain evidence="1">Fo47</strain>
    </source>
</reference>
<gene>
    <name evidence="1" type="ORF">FOZG_10640</name>
</gene>
<reference evidence="1" key="1">
    <citation type="submission" date="2011-06" db="EMBL/GenBank/DDBJ databases">
        <title>The Genome Sequence of Fusarium oxysporum Fo47.</title>
        <authorList>
            <consortium name="The Broad Institute Genome Sequencing Platform"/>
            <person name="Ma L.-J."/>
            <person name="Gale L.R."/>
            <person name="Schwartz D.C."/>
            <person name="Zhou S."/>
            <person name="Corby-Kistler H."/>
            <person name="Young S.K."/>
            <person name="Zeng Q."/>
            <person name="Gargeya S."/>
            <person name="Fitzgerald M."/>
            <person name="Haas B."/>
            <person name="Abouelleil A."/>
            <person name="Alvarado L."/>
            <person name="Arachchi H.M."/>
            <person name="Berlin A."/>
            <person name="Brown A."/>
            <person name="Chapman S.B."/>
            <person name="Chen Z."/>
            <person name="Dunbar C."/>
            <person name="Freedman E."/>
            <person name="Gearin G."/>
            <person name="Gellesch M."/>
            <person name="Goldberg J."/>
            <person name="Griggs A."/>
            <person name="Gujja S."/>
            <person name="Heiman D."/>
            <person name="Howarth C."/>
            <person name="Larson L."/>
            <person name="Lui A."/>
            <person name="MacDonald P.J.P."/>
            <person name="Mehta T."/>
            <person name="Montmayeur A."/>
            <person name="Murphy C."/>
            <person name="Neiman D."/>
            <person name="Pearson M."/>
            <person name="Priest M."/>
            <person name="Roberts A."/>
            <person name="Saif S."/>
            <person name="Shea T."/>
            <person name="Shenoy N."/>
            <person name="Sisk P."/>
            <person name="Stolte C."/>
            <person name="Sykes S."/>
            <person name="Wortman J."/>
            <person name="Nusbaum C."/>
            <person name="Birren B."/>
        </authorList>
    </citation>
    <scope>NUCLEOTIDE SEQUENCE [LARGE SCALE GENOMIC DNA]</scope>
    <source>
        <strain evidence="1">Fo47</strain>
    </source>
</reference>
<dbReference type="AlphaFoldDB" id="W9K1P0"/>
<evidence type="ECO:0000313" key="1">
    <source>
        <dbReference type="EMBL" id="EWZ36664.1"/>
    </source>
</evidence>
<organism evidence="1">
    <name type="scientific">Fusarium oxysporum Fo47</name>
    <dbReference type="NCBI Taxonomy" id="660027"/>
    <lineage>
        <taxon>Eukaryota</taxon>
        <taxon>Fungi</taxon>
        <taxon>Dikarya</taxon>
        <taxon>Ascomycota</taxon>
        <taxon>Pezizomycotina</taxon>
        <taxon>Sordariomycetes</taxon>
        <taxon>Hypocreomycetidae</taxon>
        <taxon>Hypocreales</taxon>
        <taxon>Nectriaceae</taxon>
        <taxon>Fusarium</taxon>
        <taxon>Fusarium oxysporum species complex</taxon>
    </lineage>
</organism>
<dbReference type="HOGENOM" id="CLU_3260574_0_0_1"/>
<protein>
    <submittedName>
        <fullName evidence="1">Uncharacterized protein</fullName>
    </submittedName>
</protein>
<name>W9K1P0_FUSOX</name>